<dbReference type="SUPFAM" id="SSF140931">
    <property type="entry name" value="Fic-like"/>
    <property type="match status" value="1"/>
</dbReference>
<evidence type="ECO:0000313" key="3">
    <source>
        <dbReference type="Proteomes" id="UP001500984"/>
    </source>
</evidence>
<feature type="domain" description="Fido" evidence="1">
    <location>
        <begin position="137"/>
        <end position="296"/>
    </location>
</feature>
<dbReference type="EMBL" id="BAAAPZ010000017">
    <property type="protein sequence ID" value="GAA2104360.1"/>
    <property type="molecule type" value="Genomic_DNA"/>
</dbReference>
<dbReference type="InterPro" id="IPR025758">
    <property type="entry name" value="Fic/DOC_N"/>
</dbReference>
<dbReference type="RefSeq" id="WP_344338027.1">
    <property type="nucleotide sequence ID" value="NZ_BAAAPZ010000017.1"/>
</dbReference>
<evidence type="ECO:0000259" key="1">
    <source>
        <dbReference type="PROSITE" id="PS51459"/>
    </source>
</evidence>
<dbReference type="Pfam" id="PF02661">
    <property type="entry name" value="Fic"/>
    <property type="match status" value="1"/>
</dbReference>
<dbReference type="InterPro" id="IPR040198">
    <property type="entry name" value="Fido_containing"/>
</dbReference>
<protein>
    <submittedName>
        <fullName evidence="2">Fic family protein</fullName>
    </submittedName>
</protein>
<proteinExistence type="predicted"/>
<gene>
    <name evidence="2" type="ORF">GCM10009823_29000</name>
</gene>
<accession>A0ABN2X349</accession>
<dbReference type="InterPro" id="IPR036597">
    <property type="entry name" value="Fido-like_dom_sf"/>
</dbReference>
<sequence length="401" mass="42890">MDIARLGPEANGRLVDIAGPGEELDSGWKHKAFVPAPLGAEVPELSPVTFLQVAEARAALAALDSTAKRLPNPALLRTPALQREAQSTSALEGTYAPLGEVLTADAGGPRSLELTEILNYVHMANAAFDALADGYPLTVTFLAELQGILMTTTPLEAVSGTIRDSQVVIGIREDAPVSGHRIHAAEFVPAPPGPLLTDGIEDLVAWMRDDHAGTIDPVVAAAMSHYQFETLHPFRDGNGRVGRLLIVLQLTMTGALSEPTLTVSPWFEARRREYYAALMAVSAAGDWDSYIRFFAAGLAQAASRTHTQMLDLVEVQAQLREEVVTAGFRSQNALAVVDIAVANPTFTVATVKDELALAASGASRIVTQLVDPGILSVVDPGAYRKRYFAPRVLDVLLRDSR</sequence>
<organism evidence="2 3">
    <name type="scientific">Brevibacterium salitolerans</name>
    <dbReference type="NCBI Taxonomy" id="1403566"/>
    <lineage>
        <taxon>Bacteria</taxon>
        <taxon>Bacillati</taxon>
        <taxon>Actinomycetota</taxon>
        <taxon>Actinomycetes</taxon>
        <taxon>Micrococcales</taxon>
        <taxon>Brevibacteriaceae</taxon>
        <taxon>Brevibacterium</taxon>
    </lineage>
</organism>
<dbReference type="Proteomes" id="UP001500984">
    <property type="component" value="Unassembled WGS sequence"/>
</dbReference>
<reference evidence="2 3" key="1">
    <citation type="journal article" date="2019" name="Int. J. Syst. Evol. Microbiol.">
        <title>The Global Catalogue of Microorganisms (GCM) 10K type strain sequencing project: providing services to taxonomists for standard genome sequencing and annotation.</title>
        <authorList>
            <consortium name="The Broad Institute Genomics Platform"/>
            <consortium name="The Broad Institute Genome Sequencing Center for Infectious Disease"/>
            <person name="Wu L."/>
            <person name="Ma J."/>
        </authorList>
    </citation>
    <scope>NUCLEOTIDE SEQUENCE [LARGE SCALE GENOMIC DNA]</scope>
    <source>
        <strain evidence="2 3">JCM 15900</strain>
    </source>
</reference>
<comment type="caution">
    <text evidence="2">The sequence shown here is derived from an EMBL/GenBank/DDBJ whole genome shotgun (WGS) entry which is preliminary data.</text>
</comment>
<dbReference type="Pfam" id="PF13784">
    <property type="entry name" value="Fic_N"/>
    <property type="match status" value="1"/>
</dbReference>
<name>A0ABN2X349_9MICO</name>
<dbReference type="PANTHER" id="PTHR13504:SF38">
    <property type="entry name" value="FIDO DOMAIN-CONTAINING PROTEIN"/>
    <property type="match status" value="1"/>
</dbReference>
<dbReference type="PANTHER" id="PTHR13504">
    <property type="entry name" value="FIDO DOMAIN-CONTAINING PROTEIN DDB_G0283145"/>
    <property type="match status" value="1"/>
</dbReference>
<dbReference type="Gene3D" id="1.10.3290.10">
    <property type="entry name" value="Fido-like domain"/>
    <property type="match status" value="1"/>
</dbReference>
<dbReference type="PROSITE" id="PS51459">
    <property type="entry name" value="FIDO"/>
    <property type="match status" value="1"/>
</dbReference>
<evidence type="ECO:0000313" key="2">
    <source>
        <dbReference type="EMBL" id="GAA2104360.1"/>
    </source>
</evidence>
<keyword evidence="3" id="KW-1185">Reference proteome</keyword>
<dbReference type="InterPro" id="IPR003812">
    <property type="entry name" value="Fido"/>
</dbReference>